<dbReference type="Pfam" id="PF18267">
    <property type="entry name" value="Rubredoxin_C"/>
    <property type="match status" value="1"/>
</dbReference>
<evidence type="ECO:0000313" key="22">
    <source>
        <dbReference type="EMBL" id="GGJ79409.1"/>
    </source>
</evidence>
<dbReference type="RefSeq" id="WP_188981240.1">
    <property type="nucleotide sequence ID" value="NZ_BMPO01000001.1"/>
</dbReference>
<reference evidence="22" key="1">
    <citation type="journal article" date="2014" name="Int. J. Syst. Evol. Microbiol.">
        <title>Complete genome sequence of Corynebacterium casei LMG S-19264T (=DSM 44701T), isolated from a smear-ripened cheese.</title>
        <authorList>
            <consortium name="US DOE Joint Genome Institute (JGI-PGF)"/>
            <person name="Walter F."/>
            <person name="Albersmeier A."/>
            <person name="Kalinowski J."/>
            <person name="Ruckert C."/>
        </authorList>
    </citation>
    <scope>NUCLEOTIDE SEQUENCE</scope>
    <source>
        <strain evidence="22">JCM 30078</strain>
    </source>
</reference>
<keyword evidence="12 16" id="KW-0411">Iron-sulfur</keyword>
<dbReference type="InterPro" id="IPR005117">
    <property type="entry name" value="NiRdtase/SiRdtase_haem-b_fer"/>
</dbReference>
<dbReference type="InterPro" id="IPR023753">
    <property type="entry name" value="FAD/NAD-binding_dom"/>
</dbReference>
<dbReference type="CDD" id="cd19944">
    <property type="entry name" value="NirB_Fer2_BFD-like_2"/>
    <property type="match status" value="1"/>
</dbReference>
<dbReference type="Gene3D" id="1.10.10.1100">
    <property type="entry name" value="BFD-like [2Fe-2S]-binding domain"/>
    <property type="match status" value="1"/>
</dbReference>
<comment type="cofactor">
    <cofactor evidence="14">
        <name>[2Fe-2S] cluster</name>
        <dbReference type="ChEBI" id="CHEBI:190135"/>
    </cofactor>
</comment>
<comment type="pathway">
    <text evidence="2">Nitrogen metabolism; nitrate reduction (assimilation).</text>
</comment>
<evidence type="ECO:0000256" key="4">
    <source>
        <dbReference type="ARBA" id="ARBA00022485"/>
    </source>
</evidence>
<dbReference type="SUPFAM" id="SSF55124">
    <property type="entry name" value="Nitrite/Sulfite reductase N-terminal domain-like"/>
    <property type="match status" value="1"/>
</dbReference>
<evidence type="ECO:0000259" key="17">
    <source>
        <dbReference type="Pfam" id="PF01077"/>
    </source>
</evidence>
<keyword evidence="11 16" id="KW-0408">Iron</keyword>
<dbReference type="GO" id="GO:0050661">
    <property type="term" value="F:NADP binding"/>
    <property type="evidence" value="ECO:0007669"/>
    <property type="project" value="UniProtKB-UniRule"/>
</dbReference>
<feature type="domain" description="FAD/NAD(P)-binding" evidence="20">
    <location>
        <begin position="14"/>
        <end position="293"/>
    </location>
</feature>
<dbReference type="PRINTS" id="PR00397">
    <property type="entry name" value="SIROHAEM"/>
</dbReference>
<evidence type="ECO:0000256" key="13">
    <source>
        <dbReference type="ARBA" id="ARBA00023063"/>
    </source>
</evidence>
<evidence type="ECO:0000256" key="5">
    <source>
        <dbReference type="ARBA" id="ARBA00022617"/>
    </source>
</evidence>
<evidence type="ECO:0000256" key="9">
    <source>
        <dbReference type="ARBA" id="ARBA00022827"/>
    </source>
</evidence>
<evidence type="ECO:0000256" key="15">
    <source>
        <dbReference type="PIRNR" id="PIRNR037149"/>
    </source>
</evidence>
<evidence type="ECO:0000256" key="14">
    <source>
        <dbReference type="ARBA" id="ARBA00034078"/>
    </source>
</evidence>
<proteinExistence type="inferred from homology"/>
<organism evidence="22 23">
    <name type="scientific">Pseudomonas matsuisoli</name>
    <dbReference type="NCBI Taxonomy" id="1515666"/>
    <lineage>
        <taxon>Bacteria</taxon>
        <taxon>Pseudomonadati</taxon>
        <taxon>Pseudomonadota</taxon>
        <taxon>Gammaproteobacteria</taxon>
        <taxon>Pseudomonadales</taxon>
        <taxon>Pseudomonadaceae</taxon>
        <taxon>Pseudomonas</taxon>
    </lineage>
</organism>
<feature type="binding site" evidence="16">
    <location>
        <position position="691"/>
    </location>
    <ligand>
        <name>[4Fe-4S] cluster</name>
        <dbReference type="ChEBI" id="CHEBI:49883"/>
    </ligand>
</feature>
<keyword evidence="4 16" id="KW-0004">4Fe-4S</keyword>
<dbReference type="AlphaFoldDB" id="A0A917PHS2"/>
<dbReference type="GO" id="GO:0098809">
    <property type="term" value="F:nitrite reductase activity"/>
    <property type="evidence" value="ECO:0007669"/>
    <property type="project" value="InterPro"/>
</dbReference>
<dbReference type="FunFam" id="3.50.50.60:FF:000033">
    <property type="entry name" value="Nitrite reductase [NAD(P)H], large subunit"/>
    <property type="match status" value="1"/>
</dbReference>
<dbReference type="Pfam" id="PF04324">
    <property type="entry name" value="Fer2_BFD"/>
    <property type="match status" value="1"/>
</dbReference>
<dbReference type="InterPro" id="IPR045854">
    <property type="entry name" value="NO2/SO3_Rdtase_4Fe4S_sf"/>
</dbReference>
<dbReference type="FunFam" id="3.30.390.30:FF:000006">
    <property type="entry name" value="Nitrite reductase large subunit"/>
    <property type="match status" value="1"/>
</dbReference>
<dbReference type="GO" id="GO:0042128">
    <property type="term" value="P:nitrate assimilation"/>
    <property type="evidence" value="ECO:0007669"/>
    <property type="project" value="UniProtKB-UniRule"/>
</dbReference>
<keyword evidence="23" id="KW-1185">Reference proteome</keyword>
<evidence type="ECO:0000256" key="10">
    <source>
        <dbReference type="ARBA" id="ARBA00023002"/>
    </source>
</evidence>
<comment type="cofactor">
    <cofactor evidence="1 15">
        <name>FAD</name>
        <dbReference type="ChEBI" id="CHEBI:57692"/>
    </cofactor>
</comment>
<dbReference type="InterPro" id="IPR012744">
    <property type="entry name" value="Nitri_red_NirB"/>
</dbReference>
<dbReference type="FunFam" id="3.30.413.10:FF:000010">
    <property type="entry name" value="Nitrite reductase large subunit"/>
    <property type="match status" value="1"/>
</dbReference>
<dbReference type="GO" id="GO:0046872">
    <property type="term" value="F:metal ion binding"/>
    <property type="evidence" value="ECO:0007669"/>
    <property type="project" value="UniProtKB-KW"/>
</dbReference>
<evidence type="ECO:0000256" key="6">
    <source>
        <dbReference type="ARBA" id="ARBA00022630"/>
    </source>
</evidence>
<feature type="domain" description="NADH-rubredoxin oxidoreductase C-terminal" evidence="21">
    <location>
        <begin position="327"/>
        <end position="397"/>
    </location>
</feature>
<dbReference type="GO" id="GO:0051539">
    <property type="term" value="F:4 iron, 4 sulfur cluster binding"/>
    <property type="evidence" value="ECO:0007669"/>
    <property type="project" value="UniProtKB-KW"/>
</dbReference>
<comment type="similarity">
    <text evidence="3">Belongs to the nitrite and sulfite reductase 4Fe-4S domain family.</text>
</comment>
<evidence type="ECO:0000256" key="2">
    <source>
        <dbReference type="ARBA" id="ARBA00005096"/>
    </source>
</evidence>
<accession>A0A917PHS2</accession>
<dbReference type="PROSITE" id="PS00365">
    <property type="entry name" value="NIR_SIR"/>
    <property type="match status" value="1"/>
</dbReference>
<keyword evidence="5 16" id="KW-0349">Heme</keyword>
<dbReference type="PANTHER" id="PTHR43809:SF1">
    <property type="entry name" value="NITRITE REDUCTASE (NADH) LARGE SUBUNIT"/>
    <property type="match status" value="1"/>
</dbReference>
<evidence type="ECO:0000256" key="8">
    <source>
        <dbReference type="ARBA" id="ARBA00022723"/>
    </source>
</evidence>
<evidence type="ECO:0000256" key="7">
    <source>
        <dbReference type="ARBA" id="ARBA00022714"/>
    </source>
</evidence>
<evidence type="ECO:0000256" key="3">
    <source>
        <dbReference type="ARBA" id="ARBA00010429"/>
    </source>
</evidence>
<evidence type="ECO:0000256" key="1">
    <source>
        <dbReference type="ARBA" id="ARBA00001974"/>
    </source>
</evidence>
<evidence type="ECO:0000313" key="23">
    <source>
        <dbReference type="Proteomes" id="UP000635983"/>
    </source>
</evidence>
<feature type="domain" description="BFD-like [2Fe-2S]-binding" evidence="19">
    <location>
        <begin position="429"/>
        <end position="476"/>
    </location>
</feature>
<dbReference type="FunFam" id="1.10.10.1100:FF:000002">
    <property type="entry name" value="Nitrite reductase large subunit"/>
    <property type="match status" value="1"/>
</dbReference>
<keyword evidence="6 15" id="KW-0285">Flavoprotein</keyword>
<evidence type="ECO:0000256" key="16">
    <source>
        <dbReference type="PIRSR" id="PIRSR037149-1"/>
    </source>
</evidence>
<dbReference type="InterPro" id="IPR017121">
    <property type="entry name" value="Nitrite_Rdtase_lsu"/>
</dbReference>
<dbReference type="PRINTS" id="PR00368">
    <property type="entry name" value="FADPNR"/>
</dbReference>
<feature type="binding site" description="axial binding residue" evidence="16">
    <location>
        <position position="691"/>
    </location>
    <ligand>
        <name>siroheme</name>
        <dbReference type="ChEBI" id="CHEBI:60052"/>
    </ligand>
    <ligandPart>
        <name>Fe</name>
        <dbReference type="ChEBI" id="CHEBI:18248"/>
    </ligandPart>
</feature>
<evidence type="ECO:0000256" key="11">
    <source>
        <dbReference type="ARBA" id="ARBA00023004"/>
    </source>
</evidence>
<dbReference type="GO" id="GO:0020037">
    <property type="term" value="F:heme binding"/>
    <property type="evidence" value="ECO:0007669"/>
    <property type="project" value="InterPro"/>
</dbReference>
<dbReference type="Pfam" id="PF01077">
    <property type="entry name" value="NIR_SIR"/>
    <property type="match status" value="1"/>
</dbReference>
<feature type="domain" description="Nitrite/Sulfite reductase ferredoxin-like" evidence="18">
    <location>
        <begin position="566"/>
        <end position="628"/>
    </location>
</feature>
<dbReference type="InterPro" id="IPR036136">
    <property type="entry name" value="Nit/Sulf_reduc_fer-like_dom_sf"/>
</dbReference>
<dbReference type="PRINTS" id="PR00411">
    <property type="entry name" value="PNDRDTASEI"/>
</dbReference>
<sequence>MNNYLATSNDLPTLIVVGNGMVGHHCVEQLVARGAGERYQIHVFGEEPLRAYDRVHLSEYFGGRDAESLALGELALYHTQNVHLHLGTPVVEIDREHKAVITRNGRMTYDHLVLATGSYPFVPPIEGAEGNSRLVYRTLEDLDLIRAAAKGAVRGVVVGGGLLGLEAANALKSLGLEAHVVEFAPRLMPVQLDDQGGAALKAQIESMGVQVHLSKATGSITAGEIYRYRMNFAGEDFLETDLIVFSAGIRPQDALARQSGLGLGPRGGIAIDNACLTSDPSIHAIGECAAWNGGIFGLVAPGYQMARAVAASLCSEDAEAFTGADMSTKLKLLGVDVGSIGDAHGATPGSRSYRFIDEAKSSYRRLVVSADGKTALGAVLVGDNSYYDTLLQYVQNGIALPADPAGLILPRGEAAPALGVDALPATATICSCHNVSKAAICSAIDEGCSDLAGIKSCTKAGTGCGGCSALLKQVFEHELTARGVEVDKSLCEHFAHTRQELYHLVRVEGVETFEELLAKHGKGHVGCDICKPAVGSILASCWNRPIMNPSLVPLQDTNDTFMANMQKNGTYSVVPRIPGGEITPDKLIAIGAVAKKYDLYTKITGGQRIDLFGAQLHELPDIWGELIEAGFETGHAYGKSLRTVKSCVGSTWCRYGVQDSVGMALRLEDRYKGLRSPHKIKFAVSGCTRECAEAQSKDVGVIATENGWNLYLCGNGGMRPRHAELFATDLDDETLIRYIDRFLMFYIRTADKLQRTSVWRESLEGGLEYLKAVVIEDSLSIGDELEEQMQMVVDRYECEWANALKDPEKLKRFRTFVNDKGSDPDIHFVSERGQRRPATLHELKLVPVTEETA</sequence>
<dbReference type="SUPFAM" id="SSF51905">
    <property type="entry name" value="FAD/NAD(P)-binding domain"/>
    <property type="match status" value="2"/>
</dbReference>
<dbReference type="Gene3D" id="3.50.50.60">
    <property type="entry name" value="FAD/NAD(P)-binding domain"/>
    <property type="match status" value="2"/>
</dbReference>
<dbReference type="Pfam" id="PF03460">
    <property type="entry name" value="NIR_SIR_ferr"/>
    <property type="match status" value="1"/>
</dbReference>
<dbReference type="EMBL" id="BMPO01000001">
    <property type="protein sequence ID" value="GGJ79409.1"/>
    <property type="molecule type" value="Genomic_DNA"/>
</dbReference>
<dbReference type="InterPro" id="IPR016156">
    <property type="entry name" value="FAD/NAD-linked_Rdtase_dimer_sf"/>
</dbReference>
<dbReference type="GO" id="GO:0050660">
    <property type="term" value="F:flavin adenine dinucleotide binding"/>
    <property type="evidence" value="ECO:0007669"/>
    <property type="project" value="UniProtKB-UniRule"/>
</dbReference>
<name>A0A917PHS2_9PSED</name>
<comment type="cofactor">
    <cofactor evidence="16">
        <name>[4Fe-4S] cluster</name>
        <dbReference type="ChEBI" id="CHEBI:49883"/>
    </cofactor>
    <text evidence="16">Binds 1 [4Fe-4S] cluster per subunit.</text>
</comment>
<dbReference type="NCBIfam" id="TIGR02374">
    <property type="entry name" value="nitri_red_nirB"/>
    <property type="match status" value="1"/>
</dbReference>
<keyword evidence="7" id="KW-0001">2Fe-2S</keyword>
<evidence type="ECO:0000256" key="12">
    <source>
        <dbReference type="ARBA" id="ARBA00023014"/>
    </source>
</evidence>
<dbReference type="Gene3D" id="3.30.390.30">
    <property type="match status" value="1"/>
</dbReference>
<dbReference type="InterPro" id="IPR036188">
    <property type="entry name" value="FAD/NAD-bd_sf"/>
</dbReference>
<comment type="caution">
    <text evidence="22">The sequence shown here is derived from an EMBL/GenBank/DDBJ whole genome shotgun (WGS) entry which is preliminary data.</text>
</comment>
<dbReference type="InterPro" id="IPR006067">
    <property type="entry name" value="NO2/SO3_Rdtase_4Fe4S_dom"/>
</dbReference>
<evidence type="ECO:0000259" key="18">
    <source>
        <dbReference type="Pfam" id="PF03460"/>
    </source>
</evidence>
<evidence type="ECO:0000259" key="19">
    <source>
        <dbReference type="Pfam" id="PF04324"/>
    </source>
</evidence>
<dbReference type="InterPro" id="IPR007419">
    <property type="entry name" value="BFD-like_2Fe2S-bd_dom"/>
</dbReference>
<evidence type="ECO:0000259" key="21">
    <source>
        <dbReference type="Pfam" id="PF18267"/>
    </source>
</evidence>
<dbReference type="PIRSF" id="PIRSF037149">
    <property type="entry name" value="NirB"/>
    <property type="match status" value="1"/>
</dbReference>
<dbReference type="NCBIfam" id="NF011565">
    <property type="entry name" value="PRK14989.1"/>
    <property type="match status" value="1"/>
</dbReference>
<dbReference type="InterPro" id="IPR041575">
    <property type="entry name" value="Rubredoxin_C"/>
</dbReference>
<feature type="binding site" evidence="16">
    <location>
        <position position="647"/>
    </location>
    <ligand>
        <name>[4Fe-4S] cluster</name>
        <dbReference type="ChEBI" id="CHEBI:49883"/>
    </ligand>
</feature>
<feature type="binding site" evidence="16">
    <location>
        <position position="653"/>
    </location>
    <ligand>
        <name>[4Fe-4S] cluster</name>
        <dbReference type="ChEBI" id="CHEBI:49883"/>
    </ligand>
</feature>
<reference evidence="22" key="2">
    <citation type="submission" date="2020-09" db="EMBL/GenBank/DDBJ databases">
        <authorList>
            <person name="Sun Q."/>
            <person name="Ohkuma M."/>
        </authorList>
    </citation>
    <scope>NUCLEOTIDE SEQUENCE</scope>
    <source>
        <strain evidence="22">JCM 30078</strain>
    </source>
</reference>
<evidence type="ECO:0000259" key="20">
    <source>
        <dbReference type="Pfam" id="PF07992"/>
    </source>
</evidence>
<dbReference type="GO" id="GO:0051537">
    <property type="term" value="F:2 iron, 2 sulfur cluster binding"/>
    <property type="evidence" value="ECO:0007669"/>
    <property type="project" value="UniProtKB-KW"/>
</dbReference>
<keyword evidence="8 16" id="KW-0479">Metal-binding</keyword>
<keyword evidence="9 15" id="KW-0274">FAD</keyword>
<dbReference type="Proteomes" id="UP000635983">
    <property type="component" value="Unassembled WGS sequence"/>
</dbReference>
<dbReference type="PANTHER" id="PTHR43809">
    <property type="entry name" value="NITRITE REDUCTASE (NADH) LARGE SUBUNIT"/>
    <property type="match status" value="1"/>
</dbReference>
<dbReference type="InterPro" id="IPR052034">
    <property type="entry name" value="NasD-like"/>
</dbReference>
<dbReference type="Gene3D" id="3.30.413.10">
    <property type="entry name" value="Sulfite Reductase Hemoprotein, domain 1"/>
    <property type="match status" value="1"/>
</dbReference>
<dbReference type="Pfam" id="PF07992">
    <property type="entry name" value="Pyr_redox_2"/>
    <property type="match status" value="1"/>
</dbReference>
<feature type="domain" description="Nitrite/sulphite reductase 4Fe-4S" evidence="17">
    <location>
        <begin position="638"/>
        <end position="774"/>
    </location>
</feature>
<gene>
    <name evidence="22" type="ORF">GCM10009304_01570</name>
</gene>
<dbReference type="InterPro" id="IPR041854">
    <property type="entry name" value="BFD-like_2Fe2S-bd_dom_sf"/>
</dbReference>
<feature type="binding site" evidence="16">
    <location>
        <position position="687"/>
    </location>
    <ligand>
        <name>[4Fe-4S] cluster</name>
        <dbReference type="ChEBI" id="CHEBI:49883"/>
    </ligand>
</feature>
<dbReference type="SUPFAM" id="SSF56014">
    <property type="entry name" value="Nitrite and sulphite reductase 4Fe-4S domain-like"/>
    <property type="match status" value="1"/>
</dbReference>
<protein>
    <submittedName>
        <fullName evidence="22">Nitrite reductase large subunit</fullName>
    </submittedName>
</protein>
<keyword evidence="13 15" id="KW-0534">Nitrate assimilation</keyword>
<comment type="cofactor">
    <cofactor evidence="16">
        <name>siroheme</name>
        <dbReference type="ChEBI" id="CHEBI:60052"/>
    </cofactor>
    <text evidence="16">Binds 1 siroheme per subunit.</text>
</comment>
<keyword evidence="10" id="KW-0560">Oxidoreductase</keyword>
<dbReference type="InterPro" id="IPR006066">
    <property type="entry name" value="NO2/SO3_Rdtase_FeS/sirohaem_BS"/>
</dbReference>